<dbReference type="KEGG" id="gps:C427_2258"/>
<name>M4S0Y3_9ALTE</name>
<dbReference type="eggNOG" id="COG3666">
    <property type="taxonomic scope" value="Bacteria"/>
</dbReference>
<dbReference type="RefSeq" id="WP_015430730.1">
    <property type="nucleotide sequence ID" value="NC_020514.1"/>
</dbReference>
<dbReference type="HOGENOM" id="CLU_2992588_0_0_6"/>
<proteinExistence type="predicted"/>
<dbReference type="AlphaFoldDB" id="M4S0Y3"/>
<accession>M4S0Y3</accession>
<sequence>MIELKALEVEANEHPDKQISQTDPDDARLMKTRHMERQVCYYVQTAVDTKHHLIHPS</sequence>
<dbReference type="Proteomes" id="UP000011864">
    <property type="component" value="Chromosome"/>
</dbReference>
<protein>
    <submittedName>
        <fullName evidence="1">ISCps6, transposase</fullName>
    </submittedName>
</protein>
<keyword evidence="2" id="KW-1185">Reference proteome</keyword>
<organism evidence="1 2">
    <name type="scientific">Paraglaciecola psychrophila 170</name>
    <dbReference type="NCBI Taxonomy" id="1129794"/>
    <lineage>
        <taxon>Bacteria</taxon>
        <taxon>Pseudomonadati</taxon>
        <taxon>Pseudomonadota</taxon>
        <taxon>Gammaproteobacteria</taxon>
        <taxon>Alteromonadales</taxon>
        <taxon>Alteromonadaceae</taxon>
        <taxon>Paraglaciecola</taxon>
    </lineage>
</organism>
<dbReference type="PATRIC" id="fig|1129794.4.peg.2235"/>
<reference evidence="1 2" key="1">
    <citation type="journal article" date="2013" name="Genome Announc.">
        <title>Complete Genome Sequence of Glaciecola psychrophila Strain 170T.</title>
        <authorList>
            <person name="Yin J."/>
            <person name="Chen J."/>
            <person name="Liu G."/>
            <person name="Yu Y."/>
            <person name="Song L."/>
            <person name="Wang X."/>
            <person name="Qu X."/>
        </authorList>
    </citation>
    <scope>NUCLEOTIDE SEQUENCE [LARGE SCALE GENOMIC DNA]</scope>
    <source>
        <strain evidence="1 2">170</strain>
    </source>
</reference>
<gene>
    <name evidence="1" type="ORF">C427_2258</name>
</gene>
<evidence type="ECO:0000313" key="2">
    <source>
        <dbReference type="Proteomes" id="UP000011864"/>
    </source>
</evidence>
<evidence type="ECO:0000313" key="1">
    <source>
        <dbReference type="EMBL" id="AGH44367.1"/>
    </source>
</evidence>
<dbReference type="EMBL" id="CP003837">
    <property type="protein sequence ID" value="AGH44367.1"/>
    <property type="molecule type" value="Genomic_DNA"/>
</dbReference>